<evidence type="ECO:0000256" key="2">
    <source>
        <dbReference type="SAM" id="Phobius"/>
    </source>
</evidence>
<keyword evidence="4" id="KW-1185">Reference proteome</keyword>
<dbReference type="EMBL" id="JBHRVQ010000001">
    <property type="protein sequence ID" value="MFC3387135.1"/>
    <property type="molecule type" value="Genomic_DNA"/>
</dbReference>
<evidence type="ECO:0008006" key="5">
    <source>
        <dbReference type="Google" id="ProtNLM"/>
    </source>
</evidence>
<feature type="transmembrane region" description="Helical" evidence="2">
    <location>
        <begin position="40"/>
        <end position="59"/>
    </location>
</feature>
<organism evidence="3 4">
    <name type="scientific">Salinicoccus sesuvii</name>
    <dbReference type="NCBI Taxonomy" id="868281"/>
    <lineage>
        <taxon>Bacteria</taxon>
        <taxon>Bacillati</taxon>
        <taxon>Bacillota</taxon>
        <taxon>Bacilli</taxon>
        <taxon>Bacillales</taxon>
        <taxon>Staphylococcaceae</taxon>
        <taxon>Salinicoccus</taxon>
    </lineage>
</organism>
<dbReference type="RefSeq" id="WP_380650658.1">
    <property type="nucleotide sequence ID" value="NZ_JBHRVQ010000001.1"/>
</dbReference>
<feature type="transmembrane region" description="Helical" evidence="2">
    <location>
        <begin position="169"/>
        <end position="189"/>
    </location>
</feature>
<sequence>MSRFKYYLAFFHAYMTNMFLLAFIVFFINTHNGKPPSIGLFILITIVVLLAAWCIAHHFKLRYIYFLLPIILITTLILDFHWLSALLISYLSVLRIEYLFDDPENTMVESSLITSFLLLIAVSVFQTETTSQLIATYYILFIAQLLFYFAGRLLYLLLDNGYTITRKTIVFLTLISSFITLGIISSIAYRYGVYVAQYIVYIMLSIIVFLMRPFFGFMETIELEMPDWPEGEATDQQREDQTEMIQQESLSSQLPLDSIITIILIMLAAAGLYFFYKNRQKPTDHPEKPGSIEQHNSTNDIQKEKRSASKAPQNKIRKLYYEFEKWLAVKSMGRYRNETIDEWISRRQLEDIIDTTTLETYRRTRYMSSEVSEDEYKTYRQAIGRMKKEINTHIKKER</sequence>
<feature type="transmembrane region" description="Helical" evidence="2">
    <location>
        <begin position="137"/>
        <end position="157"/>
    </location>
</feature>
<reference evidence="4" key="1">
    <citation type="journal article" date="2019" name="Int. J. Syst. Evol. Microbiol.">
        <title>The Global Catalogue of Microorganisms (GCM) 10K type strain sequencing project: providing services to taxonomists for standard genome sequencing and annotation.</title>
        <authorList>
            <consortium name="The Broad Institute Genomics Platform"/>
            <consortium name="The Broad Institute Genome Sequencing Center for Infectious Disease"/>
            <person name="Wu L."/>
            <person name="Ma J."/>
        </authorList>
    </citation>
    <scope>NUCLEOTIDE SEQUENCE [LARGE SCALE GENOMIC DNA]</scope>
    <source>
        <strain evidence="4">CCM 7756</strain>
    </source>
</reference>
<keyword evidence="2" id="KW-0472">Membrane</keyword>
<comment type="caution">
    <text evidence="3">The sequence shown here is derived from an EMBL/GenBank/DDBJ whole genome shotgun (WGS) entry which is preliminary data.</text>
</comment>
<protein>
    <recommendedName>
        <fullName evidence="5">DUF4129 domain-containing protein</fullName>
    </recommendedName>
</protein>
<name>A0ABV7N0M2_9STAP</name>
<keyword evidence="2" id="KW-0812">Transmembrane</keyword>
<gene>
    <name evidence="3" type="ORF">ACFOEO_00750</name>
</gene>
<feature type="transmembrane region" description="Helical" evidence="2">
    <location>
        <begin position="106"/>
        <end position="125"/>
    </location>
</feature>
<feature type="transmembrane region" description="Helical" evidence="2">
    <location>
        <begin position="254"/>
        <end position="276"/>
    </location>
</feature>
<proteinExistence type="predicted"/>
<evidence type="ECO:0000313" key="3">
    <source>
        <dbReference type="EMBL" id="MFC3387135.1"/>
    </source>
</evidence>
<feature type="region of interest" description="Disordered" evidence="1">
    <location>
        <begin position="284"/>
        <end position="311"/>
    </location>
</feature>
<accession>A0ABV7N0M2</accession>
<evidence type="ECO:0000256" key="1">
    <source>
        <dbReference type="SAM" id="MobiDB-lite"/>
    </source>
</evidence>
<keyword evidence="2" id="KW-1133">Transmembrane helix</keyword>
<feature type="transmembrane region" description="Helical" evidence="2">
    <location>
        <begin position="65"/>
        <end position="94"/>
    </location>
</feature>
<evidence type="ECO:0000313" key="4">
    <source>
        <dbReference type="Proteomes" id="UP001595637"/>
    </source>
</evidence>
<dbReference type="Proteomes" id="UP001595637">
    <property type="component" value="Unassembled WGS sequence"/>
</dbReference>
<feature type="transmembrane region" description="Helical" evidence="2">
    <location>
        <begin position="195"/>
        <end position="215"/>
    </location>
</feature>
<feature type="transmembrane region" description="Helical" evidence="2">
    <location>
        <begin position="6"/>
        <end position="28"/>
    </location>
</feature>